<feature type="transmembrane region" description="Helical" evidence="5">
    <location>
        <begin position="109"/>
        <end position="126"/>
    </location>
</feature>
<comment type="caution">
    <text evidence="7">The sequence shown here is derived from an EMBL/GenBank/DDBJ whole genome shotgun (WGS) entry which is preliminary data.</text>
</comment>
<evidence type="ECO:0000256" key="1">
    <source>
        <dbReference type="ARBA" id="ARBA00004141"/>
    </source>
</evidence>
<feature type="transmembrane region" description="Helical" evidence="5">
    <location>
        <begin position="40"/>
        <end position="61"/>
    </location>
</feature>
<dbReference type="Proteomes" id="UP000319613">
    <property type="component" value="Unassembled WGS sequence"/>
</dbReference>
<keyword evidence="2 5" id="KW-0812">Transmembrane</keyword>
<name>A0A554JAT4_9BACT</name>
<feature type="transmembrane region" description="Helical" evidence="5">
    <location>
        <begin position="235"/>
        <end position="254"/>
    </location>
</feature>
<evidence type="ECO:0000256" key="4">
    <source>
        <dbReference type="ARBA" id="ARBA00023136"/>
    </source>
</evidence>
<protein>
    <recommendedName>
        <fullName evidence="6">O-antigen ligase-related domain-containing protein</fullName>
    </recommendedName>
</protein>
<feature type="transmembrane region" description="Helical" evidence="5">
    <location>
        <begin position="132"/>
        <end position="149"/>
    </location>
</feature>
<dbReference type="PANTHER" id="PTHR37422">
    <property type="entry name" value="TEICHURONIC ACID BIOSYNTHESIS PROTEIN TUAE"/>
    <property type="match status" value="1"/>
</dbReference>
<dbReference type="InterPro" id="IPR007016">
    <property type="entry name" value="O-antigen_ligase-rel_domated"/>
</dbReference>
<dbReference type="EMBL" id="VMFF01000045">
    <property type="protein sequence ID" value="TSC65446.1"/>
    <property type="molecule type" value="Genomic_DNA"/>
</dbReference>
<feature type="transmembrane region" description="Helical" evidence="5">
    <location>
        <begin position="309"/>
        <end position="330"/>
    </location>
</feature>
<feature type="transmembrane region" description="Helical" evidence="5">
    <location>
        <begin position="73"/>
        <end position="89"/>
    </location>
</feature>
<feature type="transmembrane region" description="Helical" evidence="5">
    <location>
        <begin position="286"/>
        <end position="302"/>
    </location>
</feature>
<accession>A0A554JAT4</accession>
<feature type="transmembrane region" description="Helical" evidence="5">
    <location>
        <begin position="261"/>
        <end position="280"/>
    </location>
</feature>
<feature type="domain" description="O-antigen ligase-related" evidence="6">
    <location>
        <begin position="270"/>
        <end position="428"/>
    </location>
</feature>
<evidence type="ECO:0000313" key="8">
    <source>
        <dbReference type="Proteomes" id="UP000319613"/>
    </source>
</evidence>
<dbReference type="Pfam" id="PF04932">
    <property type="entry name" value="Wzy_C"/>
    <property type="match status" value="1"/>
</dbReference>
<reference evidence="7 8" key="1">
    <citation type="submission" date="2017-07" db="EMBL/GenBank/DDBJ databases">
        <title>Mechanisms for carbon and nitrogen cycling indicate functional differentiation within the Candidate Phyla Radiation.</title>
        <authorList>
            <person name="Danczak R.E."/>
            <person name="Johnston M.D."/>
            <person name="Kenah C."/>
            <person name="Slattery M."/>
            <person name="Wrighton K.C."/>
            <person name="Wilkins M.J."/>
        </authorList>
    </citation>
    <scope>NUCLEOTIDE SEQUENCE [LARGE SCALE GENOMIC DNA]</scope>
    <source>
        <strain evidence="7">Gr01-1014_77</strain>
    </source>
</reference>
<feature type="transmembrane region" description="Helical" evidence="5">
    <location>
        <begin position="454"/>
        <end position="471"/>
    </location>
</feature>
<comment type="subcellular location">
    <subcellularLocation>
        <location evidence="1">Membrane</location>
        <topology evidence="1">Multi-pass membrane protein</topology>
    </subcellularLocation>
</comment>
<evidence type="ECO:0000256" key="2">
    <source>
        <dbReference type="ARBA" id="ARBA00022692"/>
    </source>
</evidence>
<feature type="transmembrane region" description="Helical" evidence="5">
    <location>
        <begin position="483"/>
        <end position="502"/>
    </location>
</feature>
<organism evidence="7 8">
    <name type="scientific">Candidatus Doudnabacteria bacterium Gr01-1014_77</name>
    <dbReference type="NCBI Taxonomy" id="2017133"/>
    <lineage>
        <taxon>Bacteria</taxon>
        <taxon>Candidatus Doudnaibacteriota</taxon>
    </lineage>
</organism>
<evidence type="ECO:0000256" key="5">
    <source>
        <dbReference type="SAM" id="Phobius"/>
    </source>
</evidence>
<feature type="transmembrane region" description="Helical" evidence="5">
    <location>
        <begin position="6"/>
        <end position="28"/>
    </location>
</feature>
<dbReference type="InterPro" id="IPR051533">
    <property type="entry name" value="WaaL-like"/>
</dbReference>
<dbReference type="GO" id="GO:0016020">
    <property type="term" value="C:membrane"/>
    <property type="evidence" value="ECO:0007669"/>
    <property type="project" value="UniProtKB-SubCell"/>
</dbReference>
<dbReference type="PANTHER" id="PTHR37422:SF13">
    <property type="entry name" value="LIPOPOLYSACCHARIDE BIOSYNTHESIS PROTEIN PA4999-RELATED"/>
    <property type="match status" value="1"/>
</dbReference>
<feature type="transmembrane region" description="Helical" evidence="5">
    <location>
        <begin position="420"/>
        <end position="442"/>
    </location>
</feature>
<evidence type="ECO:0000313" key="7">
    <source>
        <dbReference type="EMBL" id="TSC65446.1"/>
    </source>
</evidence>
<evidence type="ECO:0000256" key="3">
    <source>
        <dbReference type="ARBA" id="ARBA00022989"/>
    </source>
</evidence>
<sequence length="507" mass="57663">MFKQRFWLVIFFIVQLFLTSFIATGILNQNWAYFSLGLQLLAILFFDLENALLSVILSIPLYSVLPNSKLETLSAWRFTFFALFIKFWLQNKKQGLRIKFAPWDKYLGWFAFAVLISVIFSDTGFVLGFKKLAFGINIYLLYLVVLNVLKEREKALLAIKTMLWSLSSIIVFGFVQLVIFSFSNVYYFWQYWATYIARVFYGESLANSAVYSNSWFNFSDSGQSLRMFSTLPDSHAFAVICIFALGAIVSLFVLEREEKSTLTKISLWIMMLLSVLGIIFSGTRGVWVGIVAPVVVLGYFYFKHYGRKLLKPISLPILIFFICLAFSPLIQKGISSFGQSASTSFLQRAGSIYDLSESSNAGRLQIWKYTLIKIILPNPVAGVGYGNFGSVLSASLEEDFNLPKQYITAHSLYLDIFSEVGILGLLAVLAFLKALFLNLYSFFKKHYLFSEDPLVVFVVASGISFVWLFTYSLVDGTVMNDRVLMYFFITLGISGSIFKQYIDKNNA</sequence>
<evidence type="ECO:0000259" key="6">
    <source>
        <dbReference type="Pfam" id="PF04932"/>
    </source>
</evidence>
<feature type="transmembrane region" description="Helical" evidence="5">
    <location>
        <begin position="161"/>
        <end position="182"/>
    </location>
</feature>
<proteinExistence type="predicted"/>
<keyword evidence="4 5" id="KW-0472">Membrane</keyword>
<keyword evidence="3 5" id="KW-1133">Transmembrane helix</keyword>
<dbReference type="AlphaFoldDB" id="A0A554JAT4"/>
<gene>
    <name evidence="7" type="ORF">G01um101477_473</name>
</gene>